<protein>
    <submittedName>
        <fullName evidence="2">Uncharacterized protein</fullName>
    </submittedName>
</protein>
<reference evidence="2" key="1">
    <citation type="journal article" date="2017" name="Nature">
        <title>The sunflower genome provides insights into oil metabolism, flowering and Asterid evolution.</title>
        <authorList>
            <person name="Badouin H."/>
            <person name="Gouzy J."/>
            <person name="Grassa C.J."/>
            <person name="Murat F."/>
            <person name="Staton S.E."/>
            <person name="Cottret L."/>
            <person name="Lelandais-Briere C."/>
            <person name="Owens G.L."/>
            <person name="Carrere S."/>
            <person name="Mayjonade B."/>
            <person name="Legrand L."/>
            <person name="Gill N."/>
            <person name="Kane N.C."/>
            <person name="Bowers J.E."/>
            <person name="Hubner S."/>
            <person name="Bellec A."/>
            <person name="Berard A."/>
            <person name="Berges H."/>
            <person name="Blanchet N."/>
            <person name="Boniface M.C."/>
            <person name="Brunel D."/>
            <person name="Catrice O."/>
            <person name="Chaidir N."/>
            <person name="Claudel C."/>
            <person name="Donnadieu C."/>
            <person name="Faraut T."/>
            <person name="Fievet G."/>
            <person name="Helmstetter N."/>
            <person name="King M."/>
            <person name="Knapp S.J."/>
            <person name="Lai Z."/>
            <person name="Le Paslier M.C."/>
            <person name="Lippi Y."/>
            <person name="Lorenzon L."/>
            <person name="Mandel J.R."/>
            <person name="Marage G."/>
            <person name="Marchand G."/>
            <person name="Marquand E."/>
            <person name="Bret-Mestries E."/>
            <person name="Morien E."/>
            <person name="Nambeesan S."/>
            <person name="Nguyen T."/>
            <person name="Pegot-Espagnet P."/>
            <person name="Pouilly N."/>
            <person name="Raftis F."/>
            <person name="Sallet E."/>
            <person name="Schiex T."/>
            <person name="Thomas J."/>
            <person name="Vandecasteele C."/>
            <person name="Vares D."/>
            <person name="Vear F."/>
            <person name="Vautrin S."/>
            <person name="Crespi M."/>
            <person name="Mangin B."/>
            <person name="Burke J.M."/>
            <person name="Salse J."/>
            <person name="Munos S."/>
            <person name="Vincourt P."/>
            <person name="Rieseberg L.H."/>
            <person name="Langlade N.B."/>
        </authorList>
    </citation>
    <scope>NUCLEOTIDE SEQUENCE</scope>
    <source>
        <tissue evidence="2">Leaves</tissue>
    </source>
</reference>
<feature type="transmembrane region" description="Helical" evidence="1">
    <location>
        <begin position="34"/>
        <end position="57"/>
    </location>
</feature>
<proteinExistence type="predicted"/>
<dbReference type="Proteomes" id="UP000215914">
    <property type="component" value="Unassembled WGS sequence"/>
</dbReference>
<name>A0A9K3N0F8_HELAN</name>
<dbReference type="EMBL" id="MNCJ02000326">
    <property type="protein sequence ID" value="KAF5782524.1"/>
    <property type="molecule type" value="Genomic_DNA"/>
</dbReference>
<keyword evidence="1" id="KW-0472">Membrane</keyword>
<evidence type="ECO:0000256" key="1">
    <source>
        <dbReference type="SAM" id="Phobius"/>
    </source>
</evidence>
<evidence type="ECO:0000313" key="2">
    <source>
        <dbReference type="EMBL" id="KAF5782524.1"/>
    </source>
</evidence>
<organism evidence="2 3">
    <name type="scientific">Helianthus annuus</name>
    <name type="common">Common sunflower</name>
    <dbReference type="NCBI Taxonomy" id="4232"/>
    <lineage>
        <taxon>Eukaryota</taxon>
        <taxon>Viridiplantae</taxon>
        <taxon>Streptophyta</taxon>
        <taxon>Embryophyta</taxon>
        <taxon>Tracheophyta</taxon>
        <taxon>Spermatophyta</taxon>
        <taxon>Magnoliopsida</taxon>
        <taxon>eudicotyledons</taxon>
        <taxon>Gunneridae</taxon>
        <taxon>Pentapetalae</taxon>
        <taxon>asterids</taxon>
        <taxon>campanulids</taxon>
        <taxon>Asterales</taxon>
        <taxon>Asteraceae</taxon>
        <taxon>Asteroideae</taxon>
        <taxon>Heliantheae alliance</taxon>
        <taxon>Heliantheae</taxon>
        <taxon>Helianthus</taxon>
    </lineage>
</organism>
<keyword evidence="1" id="KW-0812">Transmembrane</keyword>
<sequence length="68" mass="7818">MILVDSSCVELPLKLKLLIEVGYKLLSLDINSHFLFLTHLVIFIIIIIFFFIILFTITNQETLSGFTT</sequence>
<dbReference type="AlphaFoldDB" id="A0A9K3N0F8"/>
<accession>A0A9K3N0F8</accession>
<dbReference type="Gramene" id="mRNA:HanXRQr2_Chr11g0496871">
    <property type="protein sequence ID" value="CDS:HanXRQr2_Chr11g0496871.1"/>
    <property type="gene ID" value="HanXRQr2_Chr11g0496871"/>
</dbReference>
<reference evidence="2" key="2">
    <citation type="submission" date="2020-06" db="EMBL/GenBank/DDBJ databases">
        <title>Helianthus annuus Genome sequencing and assembly Release 2.</title>
        <authorList>
            <person name="Gouzy J."/>
            <person name="Langlade N."/>
            <person name="Munos S."/>
        </authorList>
    </citation>
    <scope>NUCLEOTIDE SEQUENCE</scope>
    <source>
        <tissue evidence="2">Leaves</tissue>
    </source>
</reference>
<keyword evidence="1" id="KW-1133">Transmembrane helix</keyword>
<evidence type="ECO:0000313" key="3">
    <source>
        <dbReference type="Proteomes" id="UP000215914"/>
    </source>
</evidence>
<keyword evidence="3" id="KW-1185">Reference proteome</keyword>
<gene>
    <name evidence="2" type="ORF">HanXRQr2_Chr11g0496871</name>
</gene>
<comment type="caution">
    <text evidence="2">The sequence shown here is derived from an EMBL/GenBank/DDBJ whole genome shotgun (WGS) entry which is preliminary data.</text>
</comment>